<keyword evidence="2" id="KW-0472">Membrane</keyword>
<reference evidence="3 4" key="1">
    <citation type="journal article" date="2011" name="Science">
        <title>The Selaginella genome identifies genetic changes associated with the evolution of vascular plants.</title>
        <authorList>
            <person name="Banks J.A."/>
            <person name="Nishiyama T."/>
            <person name="Hasebe M."/>
            <person name="Bowman J.L."/>
            <person name="Gribskov M."/>
            <person name="dePamphilis C."/>
            <person name="Albert V.A."/>
            <person name="Aono N."/>
            <person name="Aoyama T."/>
            <person name="Ambrose B.A."/>
            <person name="Ashton N.W."/>
            <person name="Axtell M.J."/>
            <person name="Barker E."/>
            <person name="Barker M.S."/>
            <person name="Bennetzen J.L."/>
            <person name="Bonawitz N.D."/>
            <person name="Chapple C."/>
            <person name="Cheng C."/>
            <person name="Correa L.G."/>
            <person name="Dacre M."/>
            <person name="DeBarry J."/>
            <person name="Dreyer I."/>
            <person name="Elias M."/>
            <person name="Engstrom E.M."/>
            <person name="Estelle M."/>
            <person name="Feng L."/>
            <person name="Finet C."/>
            <person name="Floyd S.K."/>
            <person name="Frommer W.B."/>
            <person name="Fujita T."/>
            <person name="Gramzow L."/>
            <person name="Gutensohn M."/>
            <person name="Harholt J."/>
            <person name="Hattori M."/>
            <person name="Heyl A."/>
            <person name="Hirai T."/>
            <person name="Hiwatashi Y."/>
            <person name="Ishikawa M."/>
            <person name="Iwata M."/>
            <person name="Karol K.G."/>
            <person name="Koehler B."/>
            <person name="Kolukisaoglu U."/>
            <person name="Kubo M."/>
            <person name="Kurata T."/>
            <person name="Lalonde S."/>
            <person name="Li K."/>
            <person name="Li Y."/>
            <person name="Litt A."/>
            <person name="Lyons E."/>
            <person name="Manning G."/>
            <person name="Maruyama T."/>
            <person name="Michael T.P."/>
            <person name="Mikami K."/>
            <person name="Miyazaki S."/>
            <person name="Morinaga S."/>
            <person name="Murata T."/>
            <person name="Mueller-Roeber B."/>
            <person name="Nelson D.R."/>
            <person name="Obara M."/>
            <person name="Oguri Y."/>
            <person name="Olmstead R.G."/>
            <person name="Onodera N."/>
            <person name="Petersen B.L."/>
            <person name="Pils B."/>
            <person name="Prigge M."/>
            <person name="Rensing S.A."/>
            <person name="Riano-Pachon D.M."/>
            <person name="Roberts A.W."/>
            <person name="Sato Y."/>
            <person name="Scheller H.V."/>
            <person name="Schulz B."/>
            <person name="Schulz C."/>
            <person name="Shakirov E.V."/>
            <person name="Shibagaki N."/>
            <person name="Shinohara N."/>
            <person name="Shippen D.E."/>
            <person name="Soerensen I."/>
            <person name="Sotooka R."/>
            <person name="Sugimoto N."/>
            <person name="Sugita M."/>
            <person name="Sumikawa N."/>
            <person name="Tanurdzic M."/>
            <person name="Theissen G."/>
            <person name="Ulvskov P."/>
            <person name="Wakazuki S."/>
            <person name="Weng J.K."/>
            <person name="Willats W.W."/>
            <person name="Wipf D."/>
            <person name="Wolf P.G."/>
            <person name="Yang L."/>
            <person name="Zimmer A.D."/>
            <person name="Zhu Q."/>
            <person name="Mitros T."/>
            <person name="Hellsten U."/>
            <person name="Loque D."/>
            <person name="Otillar R."/>
            <person name="Salamov A."/>
            <person name="Schmutz J."/>
            <person name="Shapiro H."/>
            <person name="Lindquist E."/>
            <person name="Lucas S."/>
            <person name="Rokhsar D."/>
            <person name="Grigoriev I.V."/>
        </authorList>
    </citation>
    <scope>NUCLEOTIDE SEQUENCE [LARGE SCALE GENOMIC DNA]</scope>
</reference>
<dbReference type="AlphaFoldDB" id="D8SIY0"/>
<evidence type="ECO:0000313" key="4">
    <source>
        <dbReference type="Proteomes" id="UP000001514"/>
    </source>
</evidence>
<dbReference type="HOGENOM" id="CLU_2113140_0_0_1"/>
<dbReference type="EMBL" id="GL377622">
    <property type="protein sequence ID" value="EFJ15576.1"/>
    <property type="molecule type" value="Genomic_DNA"/>
</dbReference>
<keyword evidence="2" id="KW-0812">Transmembrane</keyword>
<proteinExistence type="predicted"/>
<dbReference type="KEGG" id="smo:SELMODRAFT_422594"/>
<accession>D8SIY0</accession>
<feature type="region of interest" description="Disordered" evidence="1">
    <location>
        <begin position="89"/>
        <end position="115"/>
    </location>
</feature>
<evidence type="ECO:0000256" key="1">
    <source>
        <dbReference type="SAM" id="MobiDB-lite"/>
    </source>
</evidence>
<dbReference type="InParanoid" id="D8SIY0"/>
<dbReference type="Gramene" id="EFJ15576">
    <property type="protein sequence ID" value="EFJ15576"/>
    <property type="gene ID" value="SELMODRAFT_422594"/>
</dbReference>
<protein>
    <submittedName>
        <fullName evidence="3">Uncharacterized protein</fullName>
    </submittedName>
</protein>
<organism evidence="4">
    <name type="scientific">Selaginella moellendorffii</name>
    <name type="common">Spikemoss</name>
    <dbReference type="NCBI Taxonomy" id="88036"/>
    <lineage>
        <taxon>Eukaryota</taxon>
        <taxon>Viridiplantae</taxon>
        <taxon>Streptophyta</taxon>
        <taxon>Embryophyta</taxon>
        <taxon>Tracheophyta</taxon>
        <taxon>Lycopodiopsida</taxon>
        <taxon>Selaginellales</taxon>
        <taxon>Selaginellaceae</taxon>
        <taxon>Selaginella</taxon>
    </lineage>
</organism>
<dbReference type="Proteomes" id="UP000001514">
    <property type="component" value="Unassembled WGS sequence"/>
</dbReference>
<keyword evidence="2" id="KW-1133">Transmembrane helix</keyword>
<sequence length="115" mass="13132">MQLSVEEDLAEKEPPVPRMWRASVAAGLLLDACSCELEVKTKERLKCPREKILKRWGWWLGVFLLLCGPGIHMAVAWKDRIFSEASKRPKRNVDTLPQTPRFYGGKRLDATTPDP</sequence>
<evidence type="ECO:0000313" key="3">
    <source>
        <dbReference type="EMBL" id="EFJ15576.1"/>
    </source>
</evidence>
<keyword evidence="4" id="KW-1185">Reference proteome</keyword>
<evidence type="ECO:0000256" key="2">
    <source>
        <dbReference type="SAM" id="Phobius"/>
    </source>
</evidence>
<gene>
    <name evidence="3" type="ORF">SELMODRAFT_422594</name>
</gene>
<feature type="transmembrane region" description="Helical" evidence="2">
    <location>
        <begin position="56"/>
        <end position="77"/>
    </location>
</feature>
<name>D8SIY0_SELML</name>